<gene>
    <name evidence="1" type="ORF">PSEUBRA_SCAF12g01787</name>
</gene>
<accession>V5EUX5</accession>
<keyword evidence="2" id="KW-1185">Reference proteome</keyword>
<organism evidence="1 2">
    <name type="scientific">Kalmanozyma brasiliensis (strain GHG001)</name>
    <name type="common">Yeast</name>
    <name type="synonym">Pseudozyma brasiliensis</name>
    <dbReference type="NCBI Taxonomy" id="1365824"/>
    <lineage>
        <taxon>Eukaryota</taxon>
        <taxon>Fungi</taxon>
        <taxon>Dikarya</taxon>
        <taxon>Basidiomycota</taxon>
        <taxon>Ustilaginomycotina</taxon>
        <taxon>Ustilaginomycetes</taxon>
        <taxon>Ustilaginales</taxon>
        <taxon>Ustilaginaceae</taxon>
        <taxon>Kalmanozyma</taxon>
    </lineage>
</organism>
<dbReference type="AlphaFoldDB" id="V5EUX5"/>
<protein>
    <submittedName>
        <fullName evidence="1">Uncharacterized protein</fullName>
    </submittedName>
</protein>
<dbReference type="OrthoDB" id="2544685at2759"/>
<dbReference type="HOGENOM" id="CLU_2850702_0_0_1"/>
<reference evidence="2" key="1">
    <citation type="journal article" date="2013" name="Genome Announc.">
        <title>Draft genome sequence of Pseudozyma brasiliensis sp. nov. strain GHG001, a high producer of endo-1,4-xylanase isolated from an insect pest of sugarcane.</title>
        <authorList>
            <person name="Oliveira J.V.D.C."/>
            <person name="dos Santos R.A.C."/>
            <person name="Borges T.A."/>
            <person name="Riano-Pachon D.M."/>
            <person name="Goldman G.H."/>
        </authorList>
    </citation>
    <scope>NUCLEOTIDE SEQUENCE [LARGE SCALE GENOMIC DNA]</scope>
    <source>
        <strain evidence="2">GHG001</strain>
    </source>
</reference>
<proteinExistence type="predicted"/>
<dbReference type="EMBL" id="KI545854">
    <property type="protein sequence ID" value="EST09205.1"/>
    <property type="molecule type" value="Genomic_DNA"/>
</dbReference>
<dbReference type="Proteomes" id="UP000019377">
    <property type="component" value="Unassembled WGS sequence"/>
</dbReference>
<sequence length="65" mass="7363">MLVKVYRVFDDEGKECRVLDESMALSKVTFLRTCCIHSVELELSSKGVTLWALAHFAQSTPTRSQ</sequence>
<evidence type="ECO:0000313" key="1">
    <source>
        <dbReference type="EMBL" id="EST09205.1"/>
    </source>
</evidence>
<evidence type="ECO:0000313" key="2">
    <source>
        <dbReference type="Proteomes" id="UP000019377"/>
    </source>
</evidence>
<name>V5EUX5_KALBG</name>